<dbReference type="OrthoDB" id="4863277at2"/>
<keyword evidence="3" id="KW-1185">Reference proteome</keyword>
<dbReference type="Pfam" id="PF13228">
    <property type="entry name" value="DUF4037"/>
    <property type="match status" value="1"/>
</dbReference>
<dbReference type="InterPro" id="IPR043519">
    <property type="entry name" value="NT_sf"/>
</dbReference>
<dbReference type="InterPro" id="IPR025117">
    <property type="entry name" value="DUF4037"/>
</dbReference>
<proteinExistence type="predicted"/>
<dbReference type="AlphaFoldDB" id="A0A4P6K5A7"/>
<accession>A0A4P6K5A7</accession>
<evidence type="ECO:0000313" key="2">
    <source>
        <dbReference type="EMBL" id="QBD83133.1"/>
    </source>
</evidence>
<name>A0A4P6K5A7_KTERU</name>
<dbReference type="EMBL" id="CP035758">
    <property type="protein sequence ID" value="QBD83133.1"/>
    <property type="molecule type" value="Genomic_DNA"/>
</dbReference>
<organism evidence="2 3">
    <name type="scientific">Ktedonosporobacter rubrisoli</name>
    <dbReference type="NCBI Taxonomy" id="2509675"/>
    <lineage>
        <taxon>Bacteria</taxon>
        <taxon>Bacillati</taxon>
        <taxon>Chloroflexota</taxon>
        <taxon>Ktedonobacteria</taxon>
        <taxon>Ktedonobacterales</taxon>
        <taxon>Ktedonosporobacteraceae</taxon>
        <taxon>Ktedonosporobacter</taxon>
    </lineage>
</organism>
<evidence type="ECO:0000259" key="1">
    <source>
        <dbReference type="Pfam" id="PF13228"/>
    </source>
</evidence>
<dbReference type="SUPFAM" id="SSF81301">
    <property type="entry name" value="Nucleotidyltransferase"/>
    <property type="match status" value="1"/>
</dbReference>
<protein>
    <submittedName>
        <fullName evidence="2">DUF4037 domain-containing protein</fullName>
    </submittedName>
</protein>
<sequence length="303" mass="35139">MHYASQWRADIASSIAPLIARNPHVGAIMIGGSTSRDRADSFSDIEIGVFWSRSPREEERLAPIEPAGGVFWELDPYDPEADTWMEEWGLNNLKMDIRNMTIDGVEQQLSRVLNNYETDLFLQQTLSAILHGIPLHGHDQLKRWQERLVHYPAELSEAMVRHYSGEELREWCWWVDQLLTRGDIPLVYHSFNDAIFQVISMLMGLNQIYHPGFKWLRYSLSELHILPSHLGERIDEVYTRHPRDGLKMIRSIVLETYDLIAEHLPQLGKEIDQARSNFLHQRQQFEQPPSLPFSLSPSQESAS</sequence>
<dbReference type="RefSeq" id="WP_129894200.1">
    <property type="nucleotide sequence ID" value="NZ_CP035758.1"/>
</dbReference>
<feature type="domain" description="DUF4037" evidence="1">
    <location>
        <begin position="123"/>
        <end position="216"/>
    </location>
</feature>
<dbReference type="Proteomes" id="UP000290365">
    <property type="component" value="Chromosome"/>
</dbReference>
<evidence type="ECO:0000313" key="3">
    <source>
        <dbReference type="Proteomes" id="UP000290365"/>
    </source>
</evidence>
<reference evidence="2 3" key="1">
    <citation type="submission" date="2019-01" db="EMBL/GenBank/DDBJ databases">
        <title>Ktedonosporobacter rubrisoli SCAWS-G2.</title>
        <authorList>
            <person name="Huang Y."/>
            <person name="Yan B."/>
        </authorList>
    </citation>
    <scope>NUCLEOTIDE SEQUENCE [LARGE SCALE GENOMIC DNA]</scope>
    <source>
        <strain evidence="2 3">SCAWS-G2</strain>
    </source>
</reference>
<gene>
    <name evidence="2" type="ORF">EPA93_47105</name>
</gene>
<dbReference type="Gene3D" id="3.30.460.10">
    <property type="entry name" value="Beta Polymerase, domain 2"/>
    <property type="match status" value="1"/>
</dbReference>
<dbReference type="KEGG" id="kbs:EPA93_47105"/>